<evidence type="ECO:0000256" key="4">
    <source>
        <dbReference type="ARBA" id="ARBA00022525"/>
    </source>
</evidence>
<evidence type="ECO:0000256" key="1">
    <source>
        <dbReference type="ARBA" id="ARBA00004613"/>
    </source>
</evidence>
<dbReference type="GO" id="GO:0033344">
    <property type="term" value="P:cholesterol efflux"/>
    <property type="evidence" value="ECO:0007669"/>
    <property type="project" value="TreeGrafter"/>
</dbReference>
<dbReference type="SMART" id="SM00737">
    <property type="entry name" value="ML"/>
    <property type="match status" value="1"/>
</dbReference>
<dbReference type="PANTHER" id="PTHR11306">
    <property type="entry name" value="NIEMANN PICK TYPE C2 PROTEIN NPC2-RELATED"/>
    <property type="match status" value="1"/>
</dbReference>
<dbReference type="FunFam" id="2.60.40.770:FF:000001">
    <property type="entry name" value="NPC intracellular cholesterol transporter 2"/>
    <property type="match status" value="1"/>
</dbReference>
<dbReference type="InterPro" id="IPR033916">
    <property type="entry name" value="ML_Npc2-like"/>
</dbReference>
<dbReference type="RefSeq" id="XP_028995077.1">
    <property type="nucleotide sequence ID" value="XM_029139244.3"/>
</dbReference>
<dbReference type="PANTHER" id="PTHR11306:SF68">
    <property type="entry name" value="NPC INTRACELLULAR CHOLESTEROL TRANSPORTER 2"/>
    <property type="match status" value="1"/>
</dbReference>
<evidence type="ECO:0000313" key="10">
    <source>
        <dbReference type="Proteomes" id="UP000515150"/>
    </source>
</evidence>
<accession>A0A6P7LM50</accession>
<dbReference type="FunCoup" id="A0A6P7LM50">
    <property type="interactions" value="1511"/>
</dbReference>
<dbReference type="GO" id="GO:0007399">
    <property type="term" value="P:nervous system development"/>
    <property type="evidence" value="ECO:0007669"/>
    <property type="project" value="UniProtKB-ARBA"/>
</dbReference>
<dbReference type="GeneID" id="114848602"/>
<comment type="similarity">
    <text evidence="2">Belongs to the NPC2 family.</text>
</comment>
<dbReference type="InterPro" id="IPR014756">
    <property type="entry name" value="Ig_E-set"/>
</dbReference>
<dbReference type="KEGG" id="bspl:114848602"/>
<evidence type="ECO:0000259" key="9">
    <source>
        <dbReference type="SMART" id="SM00737"/>
    </source>
</evidence>
<dbReference type="AlphaFoldDB" id="A0A6P7LM50"/>
<feature type="domain" description="MD-2-related lipid-recognition" evidence="9">
    <location>
        <begin position="24"/>
        <end position="145"/>
    </location>
</feature>
<dbReference type="OrthoDB" id="6489092at2759"/>
<keyword evidence="5 8" id="KW-0732">Signal</keyword>
<evidence type="ECO:0000256" key="7">
    <source>
        <dbReference type="ARBA" id="ARBA00032516"/>
    </source>
</evidence>
<dbReference type="Pfam" id="PF02221">
    <property type="entry name" value="E1_DerP2_DerF2"/>
    <property type="match status" value="1"/>
</dbReference>
<dbReference type="GO" id="GO:0015485">
    <property type="term" value="F:cholesterol binding"/>
    <property type="evidence" value="ECO:0007669"/>
    <property type="project" value="TreeGrafter"/>
</dbReference>
<sequence>MDTRAGFVVLLCLIGFTCVEMTVFKACPSSSGKVVSVDIVPCNTVPCQLHKGESYTVNVTLSSDVDSNGCTAVVHGVIAGIPVPFSIPNSDGCKSGIECPVQKGRNYNYVATLPVKTDYPSISLTVKWELTDDSKEDLFCIMFPVEIVS</sequence>
<feature type="chain" id="PRO_5027892600" description="NPC intracellular cholesterol transporter 2" evidence="8">
    <location>
        <begin position="22"/>
        <end position="149"/>
    </location>
</feature>
<dbReference type="InParanoid" id="A0A6P7LM50"/>
<feature type="signal peptide" evidence="8">
    <location>
        <begin position="1"/>
        <end position="21"/>
    </location>
</feature>
<evidence type="ECO:0000256" key="2">
    <source>
        <dbReference type="ARBA" id="ARBA00006370"/>
    </source>
</evidence>
<keyword evidence="10" id="KW-1185">Reference proteome</keyword>
<dbReference type="GO" id="GO:0032367">
    <property type="term" value="P:intracellular cholesterol transport"/>
    <property type="evidence" value="ECO:0007669"/>
    <property type="project" value="InterPro"/>
</dbReference>
<organism evidence="10 11">
    <name type="scientific">Betta splendens</name>
    <name type="common">Siamese fighting fish</name>
    <dbReference type="NCBI Taxonomy" id="158456"/>
    <lineage>
        <taxon>Eukaryota</taxon>
        <taxon>Metazoa</taxon>
        <taxon>Chordata</taxon>
        <taxon>Craniata</taxon>
        <taxon>Vertebrata</taxon>
        <taxon>Euteleostomi</taxon>
        <taxon>Actinopterygii</taxon>
        <taxon>Neopterygii</taxon>
        <taxon>Teleostei</taxon>
        <taxon>Neoteleostei</taxon>
        <taxon>Acanthomorphata</taxon>
        <taxon>Anabantaria</taxon>
        <taxon>Anabantiformes</taxon>
        <taxon>Anabantoidei</taxon>
        <taxon>Osphronemidae</taxon>
        <taxon>Betta</taxon>
    </lineage>
</organism>
<evidence type="ECO:0000256" key="3">
    <source>
        <dbReference type="ARBA" id="ARBA00021477"/>
    </source>
</evidence>
<dbReference type="GO" id="GO:0005576">
    <property type="term" value="C:extracellular region"/>
    <property type="evidence" value="ECO:0007669"/>
    <property type="project" value="UniProtKB-SubCell"/>
</dbReference>
<evidence type="ECO:0000256" key="6">
    <source>
        <dbReference type="ARBA" id="ARBA00023157"/>
    </source>
</evidence>
<dbReference type="Proteomes" id="UP000515150">
    <property type="component" value="Chromosome 22"/>
</dbReference>
<evidence type="ECO:0000256" key="5">
    <source>
        <dbReference type="ARBA" id="ARBA00022729"/>
    </source>
</evidence>
<reference evidence="11" key="1">
    <citation type="submission" date="2025-08" db="UniProtKB">
        <authorList>
            <consortium name="RefSeq"/>
        </authorList>
    </citation>
    <scope>IDENTIFICATION</scope>
</reference>
<keyword evidence="6" id="KW-1015">Disulfide bond</keyword>
<gene>
    <name evidence="11" type="primary">LOC114848602</name>
</gene>
<dbReference type="CDD" id="cd00916">
    <property type="entry name" value="Npc2_like"/>
    <property type="match status" value="1"/>
</dbReference>
<evidence type="ECO:0000313" key="11">
    <source>
        <dbReference type="RefSeq" id="XP_028995077.1"/>
    </source>
</evidence>
<proteinExistence type="inferred from homology"/>
<dbReference type="InterPro" id="IPR003172">
    <property type="entry name" value="ML_dom"/>
</dbReference>
<dbReference type="SUPFAM" id="SSF81296">
    <property type="entry name" value="E set domains"/>
    <property type="match status" value="1"/>
</dbReference>
<dbReference type="Gene3D" id="2.60.40.770">
    <property type="match status" value="1"/>
</dbReference>
<keyword evidence="4" id="KW-0964">Secreted</keyword>
<name>A0A6P7LM50_BETSP</name>
<comment type="subcellular location">
    <subcellularLocation>
        <location evidence="1">Secreted</location>
    </subcellularLocation>
</comment>
<evidence type="ECO:0000256" key="8">
    <source>
        <dbReference type="SAM" id="SignalP"/>
    </source>
</evidence>
<protein>
    <recommendedName>
        <fullName evidence="3">NPC intracellular cholesterol transporter 2</fullName>
    </recommendedName>
    <alternativeName>
        <fullName evidence="7">Epididymal secretory protein E1</fullName>
    </alternativeName>
</protein>
<dbReference type="InterPro" id="IPR039670">
    <property type="entry name" value="NPC2-like"/>
</dbReference>